<protein>
    <recommendedName>
        <fullName evidence="5">Dynein axonemal assembly factor 3</fullName>
    </recommendedName>
</protein>
<dbReference type="Proteomes" id="UP001059041">
    <property type="component" value="Linkage Group LG23"/>
</dbReference>
<dbReference type="AlphaFoldDB" id="A0A9W7T9W4"/>
<dbReference type="InterPro" id="IPR027974">
    <property type="entry name" value="DUF4470"/>
</dbReference>
<dbReference type="GO" id="GO:0120293">
    <property type="term" value="C:dynein axonemal particle"/>
    <property type="evidence" value="ECO:0007669"/>
    <property type="project" value="UniProtKB-SubCell"/>
</dbReference>
<feature type="region of interest" description="Disordered" evidence="7">
    <location>
        <begin position="483"/>
        <end position="504"/>
    </location>
</feature>
<sequence>SSFKLLGRQIHSIILRSEMWASHPLYLYGHSTGMSAARTVEGAGRVTWWGFGPARALLSSDVHTVRSRGEFNILLVGSGDPRHILKTISGIPESDVIHVWVIENSTEVVARQLLLIYPSLLSPETISLHKKTEVFLEIFGNCEIRSETDEFLKHASAELSQSITNTPVSCDSHTHPCLDTSLLKFKERDDLVQIFKSWERPPSVPASARQVWDARVRQHLGTRYDSRQGCFDWDLTMKLHQRGCGVINKHQYVKWRESGVAFEMREGIYQTANQSLLSTRVFNHRGNRVAVRGYWGDIVSSPYLAFGIETDDKDLLKKHNNQHVKTAQDISEVNVLALFECLANRGRCPPSKDAPSPSSTCNPPTDDPKTPEETQRNDTSSQTHTKPAEETSHSFALMDIKGVKISFLSPDSLSKLPLKDRYKNLFNTIYCSASMVHQIESSLRHIAAPDAVLVIELATYLLDLSKEQVSGFAERVKEIAEESGFTPKRSQSDDVYSTFTLKQD</sequence>
<comment type="function">
    <text evidence="6">Required for the assembly of axonemal inner and outer dynein arms. Involved in preassembly of dyneins into complexes before their transport into cilia.</text>
</comment>
<dbReference type="PANTHER" id="PTHR22118">
    <property type="entry name" value="DYNEIN ASSEMBLY FACTOR 3, AXONEMAL"/>
    <property type="match status" value="1"/>
</dbReference>
<dbReference type="Pfam" id="PF14737">
    <property type="entry name" value="DUF4470"/>
    <property type="match status" value="1"/>
</dbReference>
<dbReference type="InterPro" id="IPR028235">
    <property type="entry name" value="DNAAF3_C"/>
</dbReference>
<proteinExistence type="inferred from homology"/>
<comment type="similarity">
    <text evidence="1">Belongs to the DNAAF3 family.</text>
</comment>
<evidence type="ECO:0000256" key="6">
    <source>
        <dbReference type="ARBA" id="ARBA00025165"/>
    </source>
</evidence>
<feature type="region of interest" description="Disordered" evidence="7">
    <location>
        <begin position="349"/>
        <end position="393"/>
    </location>
</feature>
<gene>
    <name evidence="10" type="ORF">IRJ41_021615</name>
</gene>
<dbReference type="GO" id="GO:0044458">
    <property type="term" value="P:motile cilium assembly"/>
    <property type="evidence" value="ECO:0007669"/>
    <property type="project" value="TreeGrafter"/>
</dbReference>
<evidence type="ECO:0000256" key="7">
    <source>
        <dbReference type="SAM" id="MobiDB-lite"/>
    </source>
</evidence>
<dbReference type="Pfam" id="PF14740">
    <property type="entry name" value="DUF4471"/>
    <property type="match status" value="1"/>
</dbReference>
<feature type="domain" description="Dynein assembly factor 3 C-terminal" evidence="9">
    <location>
        <begin position="178"/>
        <end position="488"/>
    </location>
</feature>
<keyword evidence="2" id="KW-0963">Cytoplasm</keyword>
<evidence type="ECO:0000259" key="9">
    <source>
        <dbReference type="Pfam" id="PF14740"/>
    </source>
</evidence>
<keyword evidence="3" id="KW-0970">Cilium biogenesis/degradation</keyword>
<accession>A0A9W7T9W4</accession>
<feature type="domain" description="DUF4470" evidence="8">
    <location>
        <begin position="48"/>
        <end position="144"/>
    </location>
</feature>
<evidence type="ECO:0000256" key="5">
    <source>
        <dbReference type="ARBA" id="ARBA00024431"/>
    </source>
</evidence>
<keyword evidence="11" id="KW-1185">Reference proteome</keyword>
<evidence type="ECO:0000256" key="1">
    <source>
        <dbReference type="ARBA" id="ARBA00010449"/>
    </source>
</evidence>
<name>A0A9W7T9W4_TRIRA</name>
<dbReference type="PANTHER" id="PTHR22118:SF14">
    <property type="entry name" value="DYNEIN AXONEMAL ASSEMBLY FACTOR 3"/>
    <property type="match status" value="1"/>
</dbReference>
<reference evidence="10" key="1">
    <citation type="submission" date="2021-02" db="EMBL/GenBank/DDBJ databases">
        <title>Comparative genomics reveals that relaxation of natural selection precedes convergent phenotypic evolution of cavefish.</title>
        <authorList>
            <person name="Peng Z."/>
        </authorList>
    </citation>
    <scope>NUCLEOTIDE SEQUENCE</scope>
    <source>
        <tissue evidence="10">Muscle</tissue>
    </source>
</reference>
<dbReference type="GO" id="GO:0070286">
    <property type="term" value="P:axonemal dynein complex assembly"/>
    <property type="evidence" value="ECO:0007669"/>
    <property type="project" value="InterPro"/>
</dbReference>
<evidence type="ECO:0000256" key="3">
    <source>
        <dbReference type="ARBA" id="ARBA00022794"/>
    </source>
</evidence>
<dbReference type="EMBL" id="JAFHDT010000023">
    <property type="protein sequence ID" value="KAI7792896.1"/>
    <property type="molecule type" value="Genomic_DNA"/>
</dbReference>
<feature type="compositionally biased region" description="Polar residues" evidence="7">
    <location>
        <begin position="493"/>
        <end position="504"/>
    </location>
</feature>
<evidence type="ECO:0000256" key="2">
    <source>
        <dbReference type="ARBA" id="ARBA00022490"/>
    </source>
</evidence>
<comment type="subcellular location">
    <subcellularLocation>
        <location evidence="4">Dynein axonemal particle</location>
    </subcellularLocation>
</comment>
<evidence type="ECO:0000313" key="11">
    <source>
        <dbReference type="Proteomes" id="UP001059041"/>
    </source>
</evidence>
<organism evidence="10 11">
    <name type="scientific">Triplophysa rosa</name>
    <name type="common">Cave loach</name>
    <dbReference type="NCBI Taxonomy" id="992332"/>
    <lineage>
        <taxon>Eukaryota</taxon>
        <taxon>Metazoa</taxon>
        <taxon>Chordata</taxon>
        <taxon>Craniata</taxon>
        <taxon>Vertebrata</taxon>
        <taxon>Euteleostomi</taxon>
        <taxon>Actinopterygii</taxon>
        <taxon>Neopterygii</taxon>
        <taxon>Teleostei</taxon>
        <taxon>Ostariophysi</taxon>
        <taxon>Cypriniformes</taxon>
        <taxon>Nemacheilidae</taxon>
        <taxon>Triplophysa</taxon>
    </lineage>
</organism>
<feature type="compositionally biased region" description="Basic and acidic residues" evidence="7">
    <location>
        <begin position="366"/>
        <end position="376"/>
    </location>
</feature>
<comment type="caution">
    <text evidence="10">The sequence shown here is derived from an EMBL/GenBank/DDBJ whole genome shotgun (WGS) entry which is preliminary data.</text>
</comment>
<evidence type="ECO:0000259" key="8">
    <source>
        <dbReference type="Pfam" id="PF14737"/>
    </source>
</evidence>
<dbReference type="InterPro" id="IPR039304">
    <property type="entry name" value="DNAAF3"/>
</dbReference>
<feature type="non-terminal residue" evidence="10">
    <location>
        <position position="504"/>
    </location>
</feature>
<evidence type="ECO:0000313" key="10">
    <source>
        <dbReference type="EMBL" id="KAI7792896.1"/>
    </source>
</evidence>
<evidence type="ECO:0000256" key="4">
    <source>
        <dbReference type="ARBA" id="ARBA00024190"/>
    </source>
</evidence>